<evidence type="ECO:0000256" key="7">
    <source>
        <dbReference type="ARBA" id="ARBA00023242"/>
    </source>
</evidence>
<keyword evidence="12" id="KW-1185">Reference proteome</keyword>
<feature type="region of interest" description="Disordered" evidence="8">
    <location>
        <begin position="98"/>
        <end position="153"/>
    </location>
</feature>
<feature type="domain" description="MSL3 chromodomain-like" evidence="10">
    <location>
        <begin position="10"/>
        <end position="92"/>
    </location>
</feature>
<dbReference type="GO" id="GO:0032221">
    <property type="term" value="C:Rpd3S complex"/>
    <property type="evidence" value="ECO:0007669"/>
    <property type="project" value="TreeGrafter"/>
</dbReference>
<sequence>MANTGPSEGFSVNARCLAFHGPLLYESKILKAYVPNEKNADIDIEEIPEDNRAAVAYLVHYKGWKSSWDEWLPQERVLRWTEENLRMQKELKSEALQQLRSKKPGGSGQGESTQPGGNAATLSSQKRKEATKEHPEAARGTKKTRREADEKDDEYMSHLDVNITVPDVLKAQLVDDWENVTKNSQLVKLPRSPNIQEILQEFRTFYLKRRLGNAETEILDEVLAGLHLYFDKSLGSILLYRFERQQYLEVTRGNPGKVPSEIYGAEHLVRLFGMEWLLHFIGGTAFIITVMSNLSPVSLPGLLSHTHMDQQSINVLKAHIEELLRDLLTSISFLAKNQKSYFVESYINSTPAYEAISRGL</sequence>
<dbReference type="PROSITE" id="PS51640">
    <property type="entry name" value="MRG"/>
    <property type="match status" value="1"/>
</dbReference>
<keyword evidence="5" id="KW-0805">Transcription regulation</keyword>
<protein>
    <recommendedName>
        <fullName evidence="3">Chromatin modification-related protein EAF3</fullName>
    </recommendedName>
</protein>
<dbReference type="InterPro" id="IPR038217">
    <property type="entry name" value="MRG_C_sf"/>
</dbReference>
<comment type="similarity">
    <text evidence="2">Belongs to the MRG family.</text>
</comment>
<feature type="domain" description="MRG" evidence="9">
    <location>
        <begin position="297"/>
        <end position="347"/>
    </location>
</feature>
<evidence type="ECO:0000256" key="4">
    <source>
        <dbReference type="ARBA" id="ARBA00022853"/>
    </source>
</evidence>
<dbReference type="GeneID" id="80880785"/>
<evidence type="ECO:0000256" key="6">
    <source>
        <dbReference type="ARBA" id="ARBA00023163"/>
    </source>
</evidence>
<dbReference type="GO" id="GO:0006325">
    <property type="term" value="P:chromatin organization"/>
    <property type="evidence" value="ECO:0007669"/>
    <property type="project" value="UniProtKB-KW"/>
</dbReference>
<dbReference type="Gene3D" id="2.30.30.140">
    <property type="match status" value="1"/>
</dbReference>
<proteinExistence type="inferred from homology"/>
<feature type="compositionally biased region" description="Polar residues" evidence="8">
    <location>
        <begin position="110"/>
        <end position="124"/>
    </location>
</feature>
<keyword evidence="7" id="KW-0539">Nucleus</keyword>
<dbReference type="PIRSF" id="PIRSF038133">
    <property type="entry name" value="HAT_Nua4_EAF3/MRG15"/>
    <property type="match status" value="1"/>
</dbReference>
<evidence type="ECO:0000256" key="2">
    <source>
        <dbReference type="ARBA" id="ARBA00009093"/>
    </source>
</evidence>
<comment type="subcellular location">
    <subcellularLocation>
        <location evidence="1">Nucleus</location>
    </subcellularLocation>
</comment>
<evidence type="ECO:0000256" key="5">
    <source>
        <dbReference type="ARBA" id="ARBA00023015"/>
    </source>
</evidence>
<dbReference type="RefSeq" id="XP_056044488.1">
    <property type="nucleotide sequence ID" value="XM_056185619.1"/>
</dbReference>
<dbReference type="AlphaFoldDB" id="A0AAD7QT72"/>
<dbReference type="InterPro" id="IPR026541">
    <property type="entry name" value="MRG_dom"/>
</dbReference>
<dbReference type="Pfam" id="PF05712">
    <property type="entry name" value="MRG"/>
    <property type="match status" value="2"/>
</dbReference>
<evidence type="ECO:0000256" key="3">
    <source>
        <dbReference type="ARBA" id="ARBA00018505"/>
    </source>
</evidence>
<accession>A0AAD7QT72</accession>
<keyword evidence="6" id="KW-0804">Transcription</keyword>
<dbReference type="GO" id="GO:0006355">
    <property type="term" value="P:regulation of DNA-templated transcription"/>
    <property type="evidence" value="ECO:0007669"/>
    <property type="project" value="InterPro"/>
</dbReference>
<dbReference type="Pfam" id="PF22732">
    <property type="entry name" value="MSL3_chromo-like"/>
    <property type="match status" value="1"/>
</dbReference>
<dbReference type="EMBL" id="JARPMG010000004">
    <property type="protein sequence ID" value="KAJ8101038.1"/>
    <property type="molecule type" value="Genomic_DNA"/>
</dbReference>
<evidence type="ECO:0000259" key="9">
    <source>
        <dbReference type="Pfam" id="PF05712"/>
    </source>
</evidence>
<dbReference type="SUPFAM" id="SSF54160">
    <property type="entry name" value="Chromo domain-like"/>
    <property type="match status" value="1"/>
</dbReference>
<comment type="caution">
    <text evidence="11">The sequence shown here is derived from an EMBL/GenBank/DDBJ whole genome shotgun (WGS) entry which is preliminary data.</text>
</comment>
<organism evidence="11 12">
    <name type="scientific">Lipomyces tetrasporus</name>
    <dbReference type="NCBI Taxonomy" id="54092"/>
    <lineage>
        <taxon>Eukaryota</taxon>
        <taxon>Fungi</taxon>
        <taxon>Dikarya</taxon>
        <taxon>Ascomycota</taxon>
        <taxon>Saccharomycotina</taxon>
        <taxon>Lipomycetes</taxon>
        <taxon>Lipomycetales</taxon>
        <taxon>Lipomycetaceae</taxon>
        <taxon>Lipomyces</taxon>
    </lineage>
</organism>
<evidence type="ECO:0000256" key="8">
    <source>
        <dbReference type="SAM" id="MobiDB-lite"/>
    </source>
</evidence>
<dbReference type="GO" id="GO:0035267">
    <property type="term" value="C:NuA4 histone acetyltransferase complex"/>
    <property type="evidence" value="ECO:0007669"/>
    <property type="project" value="TreeGrafter"/>
</dbReference>
<dbReference type="PANTHER" id="PTHR10880:SF15">
    <property type="entry name" value="MSL COMPLEX SUBUNIT 3"/>
    <property type="match status" value="1"/>
</dbReference>
<dbReference type="Gene3D" id="1.10.274.30">
    <property type="entry name" value="MRG domain"/>
    <property type="match status" value="1"/>
</dbReference>
<keyword evidence="4" id="KW-0156">Chromatin regulator</keyword>
<reference evidence="11" key="1">
    <citation type="submission" date="2023-03" db="EMBL/GenBank/DDBJ databases">
        <title>Near-Complete genome sequence of Lipomyces tetrasporous NRRL Y-64009, an oleaginous yeast capable of growing on lignocellulosic hydrolysates.</title>
        <authorList>
            <consortium name="Lawrence Berkeley National Laboratory"/>
            <person name="Jagtap S.S."/>
            <person name="Liu J.-J."/>
            <person name="Walukiewicz H.E."/>
            <person name="Pangilinan J."/>
            <person name="Lipzen A."/>
            <person name="Ahrendt S."/>
            <person name="Koriabine M."/>
            <person name="Cobaugh K."/>
            <person name="Salamov A."/>
            <person name="Yoshinaga Y."/>
            <person name="Ng V."/>
            <person name="Daum C."/>
            <person name="Grigoriev I.V."/>
            <person name="Slininger P.J."/>
            <person name="Dien B.S."/>
            <person name="Jin Y.-S."/>
            <person name="Rao C.V."/>
        </authorList>
    </citation>
    <scope>NUCLEOTIDE SEQUENCE</scope>
    <source>
        <strain evidence="11">NRRL Y-64009</strain>
    </source>
</reference>
<feature type="compositionally biased region" description="Basic and acidic residues" evidence="8">
    <location>
        <begin position="126"/>
        <end position="139"/>
    </location>
</feature>
<evidence type="ECO:0000313" key="12">
    <source>
        <dbReference type="Proteomes" id="UP001217417"/>
    </source>
</evidence>
<dbReference type="InterPro" id="IPR008676">
    <property type="entry name" value="MRG"/>
</dbReference>
<dbReference type="PANTHER" id="PTHR10880">
    <property type="entry name" value="MORTALITY FACTOR 4-LIKE PROTEIN"/>
    <property type="match status" value="1"/>
</dbReference>
<gene>
    <name evidence="11" type="ORF">POJ06DRAFT_221188</name>
</gene>
<name>A0AAD7QT72_9ASCO</name>
<dbReference type="InterPro" id="IPR053820">
    <property type="entry name" value="MSL3_chromo-like"/>
</dbReference>
<dbReference type="Proteomes" id="UP001217417">
    <property type="component" value="Unassembled WGS sequence"/>
</dbReference>
<feature type="domain" description="MRG" evidence="9">
    <location>
        <begin position="143"/>
        <end position="272"/>
    </location>
</feature>
<evidence type="ECO:0000313" key="11">
    <source>
        <dbReference type="EMBL" id="KAJ8101038.1"/>
    </source>
</evidence>
<evidence type="ECO:0000259" key="10">
    <source>
        <dbReference type="Pfam" id="PF22732"/>
    </source>
</evidence>
<evidence type="ECO:0000256" key="1">
    <source>
        <dbReference type="ARBA" id="ARBA00004123"/>
    </source>
</evidence>
<dbReference type="InterPro" id="IPR016197">
    <property type="entry name" value="Chromo-like_dom_sf"/>
</dbReference>